<feature type="compositionally biased region" description="Pro residues" evidence="1">
    <location>
        <begin position="311"/>
        <end position="320"/>
    </location>
</feature>
<dbReference type="Pfam" id="PF04818">
    <property type="entry name" value="CID"/>
    <property type="match status" value="1"/>
</dbReference>
<evidence type="ECO:0000313" key="3">
    <source>
        <dbReference type="EMBL" id="KAG5189052.1"/>
    </source>
</evidence>
<feature type="compositionally biased region" description="Acidic residues" evidence="1">
    <location>
        <begin position="453"/>
        <end position="469"/>
    </location>
</feature>
<dbReference type="EMBL" id="JAFCMP010000057">
    <property type="protein sequence ID" value="KAG5189052.1"/>
    <property type="molecule type" value="Genomic_DNA"/>
</dbReference>
<feature type="domain" description="CID" evidence="2">
    <location>
        <begin position="5"/>
        <end position="137"/>
    </location>
</feature>
<gene>
    <name evidence="3" type="ORF">JKP88DRAFT_302671</name>
</gene>
<dbReference type="Gene3D" id="1.25.40.90">
    <property type="match status" value="1"/>
</dbReference>
<dbReference type="InterPro" id="IPR008942">
    <property type="entry name" value="ENTH_VHS"/>
</dbReference>
<dbReference type="Proteomes" id="UP000664859">
    <property type="component" value="Unassembled WGS sequence"/>
</dbReference>
<evidence type="ECO:0000259" key="2">
    <source>
        <dbReference type="SMART" id="SM00582"/>
    </source>
</evidence>
<evidence type="ECO:0000256" key="1">
    <source>
        <dbReference type="SAM" id="MobiDB-lite"/>
    </source>
</evidence>
<proteinExistence type="predicted"/>
<accession>A0A835ZBE3</accession>
<protein>
    <recommendedName>
        <fullName evidence="2">CID domain-containing protein</fullName>
    </recommendedName>
</protein>
<feature type="compositionally biased region" description="Low complexity" evidence="1">
    <location>
        <begin position="366"/>
        <end position="387"/>
    </location>
</feature>
<dbReference type="AlphaFoldDB" id="A0A835ZBE3"/>
<feature type="compositionally biased region" description="Low complexity" evidence="1">
    <location>
        <begin position="340"/>
        <end position="354"/>
    </location>
</feature>
<feature type="region of interest" description="Disordered" evidence="1">
    <location>
        <begin position="135"/>
        <end position="427"/>
    </location>
</feature>
<feature type="compositionally biased region" description="Low complexity" evidence="1">
    <location>
        <begin position="193"/>
        <end position="206"/>
    </location>
</feature>
<sequence length="478" mass="50070">MRAAALNKALAYLATSKRPISAARVKEAAKEAQAQVKEYKRVVHAVEKFLKHAKPQQRLGVVYLIDSLCKSSGRPPSAGAKDSGLVFAARFGQRMRGETLPKLREVPSSDRPAVERVVANWHTRGLFGLSEADMVVPSRSSSSNSKASRSSSAKKSRSAADPWESGGLSSPSAEVLAQVAASTHSSSHRRPARTSSASSTKRATPPVKKKETPPATGQDDALYDELLAEYPDEDYGYAAVPPPPMEEGKTDTSAGGGSGSPSLQALSSVDVSAPSTAAAVSSAAAALTATQAQVPPPPPASAAGADKQADKPPPPPPEPQYSPTAAVDQQYASTPQAVLQQHQYAPQAAQYGQYTPTPGYAAQNFAPQGYGQQAYGGYPPQQQAYPPGYNPAFAQSGASGSWGQVPPPPPLLPMASPPSADPEVKPLAEVAHNDSAADVFKKITDGNFSEGSLDPEDEDMDMDDGDGFEEPAKRQKTE</sequence>
<comment type="caution">
    <text evidence="3">The sequence shown here is derived from an EMBL/GenBank/DDBJ whole genome shotgun (WGS) entry which is preliminary data.</text>
</comment>
<feature type="compositionally biased region" description="Polar residues" evidence="1">
    <location>
        <begin position="330"/>
        <end position="339"/>
    </location>
</feature>
<feature type="compositionally biased region" description="Acidic residues" evidence="1">
    <location>
        <begin position="221"/>
        <end position="235"/>
    </location>
</feature>
<feature type="region of interest" description="Disordered" evidence="1">
    <location>
        <begin position="442"/>
        <end position="478"/>
    </location>
</feature>
<dbReference type="SUPFAM" id="SSF48464">
    <property type="entry name" value="ENTH/VHS domain"/>
    <property type="match status" value="1"/>
</dbReference>
<name>A0A835ZBE3_9STRA</name>
<reference evidence="3" key="1">
    <citation type="submission" date="2021-02" db="EMBL/GenBank/DDBJ databases">
        <title>First Annotated Genome of the Yellow-green Alga Tribonema minus.</title>
        <authorList>
            <person name="Mahan K.M."/>
        </authorList>
    </citation>
    <scope>NUCLEOTIDE SEQUENCE</scope>
    <source>
        <strain evidence="3">UTEX B ZZ1240</strain>
    </source>
</reference>
<feature type="compositionally biased region" description="Low complexity" evidence="1">
    <location>
        <begin position="267"/>
        <end position="293"/>
    </location>
</feature>
<keyword evidence="4" id="KW-1185">Reference proteome</keyword>
<dbReference type="SMART" id="SM00582">
    <property type="entry name" value="RPR"/>
    <property type="match status" value="1"/>
</dbReference>
<feature type="compositionally biased region" description="Low complexity" evidence="1">
    <location>
        <begin position="138"/>
        <end position="151"/>
    </location>
</feature>
<dbReference type="InterPro" id="IPR006569">
    <property type="entry name" value="CID_dom"/>
</dbReference>
<dbReference type="OrthoDB" id="79367at2759"/>
<evidence type="ECO:0000313" key="4">
    <source>
        <dbReference type="Proteomes" id="UP000664859"/>
    </source>
</evidence>
<feature type="compositionally biased region" description="Pro residues" evidence="1">
    <location>
        <begin position="405"/>
        <end position="420"/>
    </location>
</feature>
<organism evidence="3 4">
    <name type="scientific">Tribonema minus</name>
    <dbReference type="NCBI Taxonomy" id="303371"/>
    <lineage>
        <taxon>Eukaryota</taxon>
        <taxon>Sar</taxon>
        <taxon>Stramenopiles</taxon>
        <taxon>Ochrophyta</taxon>
        <taxon>PX clade</taxon>
        <taxon>Xanthophyceae</taxon>
        <taxon>Tribonematales</taxon>
        <taxon>Tribonemataceae</taxon>
        <taxon>Tribonema</taxon>
    </lineage>
</organism>